<sequence>MPVAQHGSVRIHYRDEGDPAGPPLVLIMGLGGSGNAWWRLLPSLQDRARLLVIDNRGTGESSPIRGPLSLRDLVADVLAVMDHAEVPVADVHGVSMGGMVAQHLALDHPQRVRSLLLGSTTAQARSGPPPWRLIGSSGLRPLLGPGRSWPVMSRVLYARRTFEEAPERIAQDCDLRLRDGTPTVTIAAQLLAIARHDVRARLAELGRFPVTVVHGDEDRLVAPARGRALAAGIPGAVFVMIGGCGHLMTTDAQEPTADAVLAHLDRVAVRGTPVG</sequence>
<feature type="domain" description="AB hydrolase-1" evidence="1">
    <location>
        <begin position="22"/>
        <end position="247"/>
    </location>
</feature>
<accession>A0A2T4UEZ1</accession>
<dbReference type="SUPFAM" id="SSF53474">
    <property type="entry name" value="alpha/beta-Hydrolases"/>
    <property type="match status" value="1"/>
</dbReference>
<keyword evidence="3" id="KW-1185">Reference proteome</keyword>
<dbReference type="InterPro" id="IPR000073">
    <property type="entry name" value="AB_hydrolase_1"/>
</dbReference>
<reference evidence="2 3" key="1">
    <citation type="submission" date="2018-03" db="EMBL/GenBank/DDBJ databases">
        <title>Aquarubrobacter algicola gen. nov., sp. nov., a novel actinobacterium isolated from shallow eutrophic lake during the end of cyanobacterial harmful algal blooms.</title>
        <authorList>
            <person name="Chun S.J."/>
        </authorList>
    </citation>
    <scope>NUCLEOTIDE SEQUENCE [LARGE SCALE GENOMIC DNA]</scope>
    <source>
        <strain evidence="2 3">Seoho-28</strain>
    </source>
</reference>
<evidence type="ECO:0000313" key="3">
    <source>
        <dbReference type="Proteomes" id="UP000240739"/>
    </source>
</evidence>
<dbReference type="InterPro" id="IPR050471">
    <property type="entry name" value="AB_hydrolase"/>
</dbReference>
<gene>
    <name evidence="2" type="ORF">C7Y72_15425</name>
</gene>
<comment type="caution">
    <text evidence="2">The sequence shown here is derived from an EMBL/GenBank/DDBJ whole genome shotgun (WGS) entry which is preliminary data.</text>
</comment>
<dbReference type="InterPro" id="IPR029058">
    <property type="entry name" value="AB_hydrolase_fold"/>
</dbReference>
<dbReference type="Pfam" id="PF00561">
    <property type="entry name" value="Abhydrolase_1"/>
    <property type="match status" value="1"/>
</dbReference>
<name>A0A2T4UEZ1_9ACTN</name>
<dbReference type="GO" id="GO:0003824">
    <property type="term" value="F:catalytic activity"/>
    <property type="evidence" value="ECO:0007669"/>
    <property type="project" value="UniProtKB-ARBA"/>
</dbReference>
<dbReference type="RefSeq" id="WP_107570075.1">
    <property type="nucleotide sequence ID" value="NZ_PYYB01000002.1"/>
</dbReference>
<evidence type="ECO:0000313" key="2">
    <source>
        <dbReference type="EMBL" id="PTL56356.1"/>
    </source>
</evidence>
<dbReference type="AlphaFoldDB" id="A0A2T4UEZ1"/>
<dbReference type="OrthoDB" id="7958481at2"/>
<dbReference type="PANTHER" id="PTHR43433">
    <property type="entry name" value="HYDROLASE, ALPHA/BETA FOLD FAMILY PROTEIN"/>
    <property type="match status" value="1"/>
</dbReference>
<dbReference type="Gene3D" id="3.40.50.1820">
    <property type="entry name" value="alpha/beta hydrolase"/>
    <property type="match status" value="1"/>
</dbReference>
<dbReference type="PANTHER" id="PTHR43433:SF5">
    <property type="entry name" value="AB HYDROLASE-1 DOMAIN-CONTAINING PROTEIN"/>
    <property type="match status" value="1"/>
</dbReference>
<organism evidence="2 3">
    <name type="scientific">Paraconexibacter algicola</name>
    <dbReference type="NCBI Taxonomy" id="2133960"/>
    <lineage>
        <taxon>Bacteria</taxon>
        <taxon>Bacillati</taxon>
        <taxon>Actinomycetota</taxon>
        <taxon>Thermoleophilia</taxon>
        <taxon>Solirubrobacterales</taxon>
        <taxon>Paraconexibacteraceae</taxon>
        <taxon>Paraconexibacter</taxon>
    </lineage>
</organism>
<protein>
    <recommendedName>
        <fullName evidence="1">AB hydrolase-1 domain-containing protein</fullName>
    </recommendedName>
</protein>
<proteinExistence type="predicted"/>
<dbReference type="PRINTS" id="PR00111">
    <property type="entry name" value="ABHYDROLASE"/>
</dbReference>
<dbReference type="Proteomes" id="UP000240739">
    <property type="component" value="Unassembled WGS sequence"/>
</dbReference>
<dbReference type="EMBL" id="PYYB01000002">
    <property type="protein sequence ID" value="PTL56356.1"/>
    <property type="molecule type" value="Genomic_DNA"/>
</dbReference>
<evidence type="ECO:0000259" key="1">
    <source>
        <dbReference type="Pfam" id="PF00561"/>
    </source>
</evidence>